<gene>
    <name evidence="2" type="ORF">OB960_05020</name>
</gene>
<organism evidence="2 3">
    <name type="scientific">Natronoglomus mannanivorans</name>
    <dbReference type="NCBI Taxonomy" id="2979990"/>
    <lineage>
        <taxon>Archaea</taxon>
        <taxon>Methanobacteriati</taxon>
        <taxon>Methanobacteriota</taxon>
        <taxon>Stenosarchaea group</taxon>
        <taxon>Halobacteria</taxon>
        <taxon>Halobacteriales</taxon>
        <taxon>Natrialbaceae</taxon>
        <taxon>Natronoglomus</taxon>
    </lineage>
</organism>
<name>A0AAP2YXN5_9EURY</name>
<dbReference type="GO" id="GO:0004364">
    <property type="term" value="F:glutathione transferase activity"/>
    <property type="evidence" value="ECO:0007669"/>
    <property type="project" value="TreeGrafter"/>
</dbReference>
<evidence type="ECO:0000313" key="2">
    <source>
        <dbReference type="EMBL" id="MCU4740759.1"/>
    </source>
</evidence>
<feature type="domain" description="DSBA-like thioredoxin" evidence="1">
    <location>
        <begin position="10"/>
        <end position="206"/>
    </location>
</feature>
<dbReference type="PANTHER" id="PTHR42943">
    <property type="entry name" value="GLUTATHIONE S-TRANSFERASE KAPPA"/>
    <property type="match status" value="1"/>
</dbReference>
<proteinExistence type="predicted"/>
<sequence>MTDQTETDRLLVYADYVCPFCYLGRQSLEQYQESRERRLEIDWQPFDLRRGKRNPDGSIDHDVDDGKDDEYFEQARQNVRRLQERYDVEMAQEIATEVDSLPAQLASLAVKEEYPEAWRAFDDAIYEALWQDGRDIGDADVLAELAADVGLPSDFVREALADDDRRDRLEEHFTEAAERGITGVPTFLFDGYAARGAVPPAQLERLVEGA</sequence>
<dbReference type="Gene3D" id="3.40.30.10">
    <property type="entry name" value="Glutaredoxin"/>
    <property type="match status" value="1"/>
</dbReference>
<dbReference type="InterPro" id="IPR051924">
    <property type="entry name" value="GST_Kappa/NadH"/>
</dbReference>
<dbReference type="EMBL" id="JAOPKA010000002">
    <property type="protein sequence ID" value="MCU4740759.1"/>
    <property type="molecule type" value="Genomic_DNA"/>
</dbReference>
<evidence type="ECO:0000313" key="3">
    <source>
        <dbReference type="Proteomes" id="UP001321018"/>
    </source>
</evidence>
<protein>
    <submittedName>
        <fullName evidence="2">DsbA family oxidoreductase</fullName>
    </submittedName>
</protein>
<dbReference type="InterPro" id="IPR036249">
    <property type="entry name" value="Thioredoxin-like_sf"/>
</dbReference>
<dbReference type="PANTHER" id="PTHR42943:SF4">
    <property type="entry name" value="C2H2-TYPE DOMAIN-CONTAINING PROTEIN"/>
    <property type="match status" value="1"/>
</dbReference>
<accession>A0AAP2YXN5</accession>
<evidence type="ECO:0000259" key="1">
    <source>
        <dbReference type="Pfam" id="PF01323"/>
    </source>
</evidence>
<dbReference type="SUPFAM" id="SSF52833">
    <property type="entry name" value="Thioredoxin-like"/>
    <property type="match status" value="1"/>
</dbReference>
<dbReference type="AlphaFoldDB" id="A0AAP2YXN5"/>
<dbReference type="InterPro" id="IPR001853">
    <property type="entry name" value="DSBA-like_thioredoxin_dom"/>
</dbReference>
<dbReference type="GO" id="GO:0004602">
    <property type="term" value="F:glutathione peroxidase activity"/>
    <property type="evidence" value="ECO:0007669"/>
    <property type="project" value="TreeGrafter"/>
</dbReference>
<dbReference type="Pfam" id="PF01323">
    <property type="entry name" value="DSBA"/>
    <property type="match status" value="1"/>
</dbReference>
<dbReference type="CDD" id="cd03024">
    <property type="entry name" value="DsbA_FrnE"/>
    <property type="match status" value="1"/>
</dbReference>
<reference evidence="2" key="1">
    <citation type="submission" date="2022-09" db="EMBL/GenBank/DDBJ databases">
        <title>Enrichment on poylsaccharides allowed isolation of novel metabolic and taxonomic groups of Haloarchaea.</title>
        <authorList>
            <person name="Sorokin D.Y."/>
            <person name="Elcheninov A.G."/>
            <person name="Khizhniak T.V."/>
            <person name="Kolganova T.V."/>
            <person name="Kublanov I.V."/>
        </authorList>
    </citation>
    <scope>NUCLEOTIDE SEQUENCE</scope>
    <source>
        <strain evidence="2">AArc-xg1-1</strain>
    </source>
</reference>
<comment type="caution">
    <text evidence="2">The sequence shown here is derived from an EMBL/GenBank/DDBJ whole genome shotgun (WGS) entry which is preliminary data.</text>
</comment>
<dbReference type="Proteomes" id="UP001321018">
    <property type="component" value="Unassembled WGS sequence"/>
</dbReference>
<dbReference type="RefSeq" id="WP_338002599.1">
    <property type="nucleotide sequence ID" value="NZ_JAOPKA010000002.1"/>
</dbReference>
<dbReference type="GO" id="GO:0006749">
    <property type="term" value="P:glutathione metabolic process"/>
    <property type="evidence" value="ECO:0007669"/>
    <property type="project" value="TreeGrafter"/>
</dbReference>